<dbReference type="PANTHER" id="PTHR42951:SF14">
    <property type="entry name" value="METALLO-BETA-LACTAMASE SUPERFAMILY PROTEIN"/>
    <property type="match status" value="1"/>
</dbReference>
<dbReference type="SUPFAM" id="SSF56281">
    <property type="entry name" value="Metallo-hydrolase/oxidoreductase"/>
    <property type="match status" value="1"/>
</dbReference>
<dbReference type="SMART" id="SM00849">
    <property type="entry name" value="Lactamase_B"/>
    <property type="match status" value="1"/>
</dbReference>
<protein>
    <recommendedName>
        <fullName evidence="1">Metallo-beta-lactamase domain-containing protein</fullName>
    </recommendedName>
</protein>
<accession>N1ZUI2</accession>
<comment type="caution">
    <text evidence="2">The sequence shown here is derived from an EMBL/GenBank/DDBJ whole genome shotgun (WGS) entry which is preliminary data.</text>
</comment>
<proteinExistence type="predicted"/>
<dbReference type="Pfam" id="PF00753">
    <property type="entry name" value="Lactamase_B"/>
    <property type="match status" value="1"/>
</dbReference>
<keyword evidence="3" id="KW-1185">Reference proteome</keyword>
<reference evidence="2 3" key="1">
    <citation type="journal article" date="2014" name="Genome Announc.">
        <title>Draft genome sequences of the altered schaedler flora, a defined bacterial community from gnotobiotic mice.</title>
        <authorList>
            <person name="Wannemuehler M.J."/>
            <person name="Overstreet A.M."/>
            <person name="Ward D.V."/>
            <person name="Phillips G.J."/>
        </authorList>
    </citation>
    <scope>NUCLEOTIDE SEQUENCE [LARGE SCALE GENOMIC DNA]</scope>
    <source>
        <strain evidence="2 3">ASF492</strain>
    </source>
</reference>
<name>N1ZUI2_9FIRM</name>
<dbReference type="AlphaFoldDB" id="N1ZUI2"/>
<dbReference type="eggNOG" id="COG0491">
    <property type="taxonomic scope" value="Bacteria"/>
</dbReference>
<dbReference type="PANTHER" id="PTHR42951">
    <property type="entry name" value="METALLO-BETA-LACTAMASE DOMAIN-CONTAINING"/>
    <property type="match status" value="1"/>
</dbReference>
<dbReference type="Gene3D" id="3.60.15.10">
    <property type="entry name" value="Ribonuclease Z/Hydroxyacylglutathione hydrolase-like"/>
    <property type="match status" value="1"/>
</dbReference>
<dbReference type="InterPro" id="IPR001279">
    <property type="entry name" value="Metallo-B-lactamas"/>
</dbReference>
<evidence type="ECO:0000259" key="1">
    <source>
        <dbReference type="SMART" id="SM00849"/>
    </source>
</evidence>
<dbReference type="InterPro" id="IPR050855">
    <property type="entry name" value="NDM-1-like"/>
</dbReference>
<evidence type="ECO:0000313" key="3">
    <source>
        <dbReference type="Proteomes" id="UP000012589"/>
    </source>
</evidence>
<dbReference type="EMBL" id="AQFT01000160">
    <property type="protein sequence ID" value="EMZ19581.1"/>
    <property type="molecule type" value="Genomic_DNA"/>
</dbReference>
<evidence type="ECO:0000313" key="2">
    <source>
        <dbReference type="EMBL" id="EMZ19581.1"/>
    </source>
</evidence>
<dbReference type="PATRIC" id="fig|1235802.3.peg.5706"/>
<feature type="domain" description="Metallo-beta-lactamase" evidence="1">
    <location>
        <begin position="18"/>
        <end position="203"/>
    </location>
</feature>
<dbReference type="Proteomes" id="UP000012589">
    <property type="component" value="Unassembled WGS sequence"/>
</dbReference>
<dbReference type="STRING" id="1235802.C823_05406"/>
<organism evidence="2 3">
    <name type="scientific">Eubacterium plexicaudatum ASF492</name>
    <dbReference type="NCBI Taxonomy" id="1235802"/>
    <lineage>
        <taxon>Bacteria</taxon>
        <taxon>Bacillati</taxon>
        <taxon>Bacillota</taxon>
        <taxon>Clostridia</taxon>
        <taxon>Eubacteriales</taxon>
        <taxon>Eubacteriaceae</taxon>
        <taxon>Eubacterium</taxon>
    </lineage>
</organism>
<gene>
    <name evidence="2" type="ORF">C823_05406</name>
</gene>
<sequence>MYELIKVGEQSYYIESPARIGVYVENGTEAYLVDSGNDKDAGRKVKQILEANDWTLKAIINTHSNADHIGGNQYLQKQTGCKIFSRGIEAAFTQYPVLEPAFLFGGFPLKELQHKFLMAKPSEVTDVSAADFPQYLSVIDLPGHFFDMIGIRTPDGVAFIADCLNSKETLDKYRFTFIYDVEAYLHTLEQVGKMQAKMFVPAHAKPTEDIKHLVEYNISKVYENAEFLIDLCEKPMNFETILHQVFTQYNLVMNYEQYALLGSTIKSYLSWLKNSEKLVTEFADNMLLWKRA</sequence>
<dbReference type="CDD" id="cd07743">
    <property type="entry name" value="metallo-hydrolase-like_MBL-fold"/>
    <property type="match status" value="1"/>
</dbReference>
<dbReference type="OrthoDB" id="9802248at2"/>
<dbReference type="HOGENOM" id="CLU_061754_1_0_9"/>
<dbReference type="InterPro" id="IPR036866">
    <property type="entry name" value="RibonucZ/Hydroxyglut_hydro"/>
</dbReference>